<keyword evidence="5" id="KW-0227">DNA damage</keyword>
<dbReference type="Gene3D" id="3.30.1010.10">
    <property type="entry name" value="Phosphatidylinositol 3-kinase Catalytic Subunit, Chain A, domain 4"/>
    <property type="match status" value="1"/>
</dbReference>
<dbReference type="InterPro" id="IPR038980">
    <property type="entry name" value="ATM_plant"/>
</dbReference>
<accession>A0A0K0DB02</accession>
<dbReference type="STRING" id="6313.A0A0K0DB02"/>
<evidence type="ECO:0000256" key="1">
    <source>
        <dbReference type="ARBA" id="ARBA00004123"/>
    </source>
</evidence>
<comment type="subcellular location">
    <subcellularLocation>
        <location evidence="1">Nucleus</location>
    </subcellularLocation>
</comment>
<evidence type="ECO:0000256" key="5">
    <source>
        <dbReference type="ARBA" id="ARBA00022763"/>
    </source>
</evidence>
<keyword evidence="6" id="KW-0418">Kinase</keyword>
<reference evidence="12" key="2">
    <citation type="submission" date="2017-02" db="UniProtKB">
        <authorList>
            <consortium name="WormBaseParasite"/>
        </authorList>
    </citation>
    <scope>IDENTIFICATION</scope>
</reference>
<evidence type="ECO:0000256" key="2">
    <source>
        <dbReference type="ARBA" id="ARBA00012513"/>
    </source>
</evidence>
<protein>
    <recommendedName>
        <fullName evidence="2">non-specific serine/threonine protein kinase</fullName>
        <ecNumber evidence="2">2.7.11.1</ecNumber>
    </recommendedName>
</protein>
<reference evidence="11" key="1">
    <citation type="submission" date="2012-09" db="EMBL/GenBank/DDBJ databases">
        <authorList>
            <person name="Martin A.A."/>
        </authorList>
    </citation>
    <scope>NUCLEOTIDE SEQUENCE</scope>
</reference>
<dbReference type="AlphaFoldDB" id="A0A0K0DB02"/>
<dbReference type="SMART" id="SM01343">
    <property type="entry name" value="FATC"/>
    <property type="match status" value="1"/>
</dbReference>
<proteinExistence type="predicted"/>
<dbReference type="SUPFAM" id="SSF56112">
    <property type="entry name" value="Protein kinase-like (PK-like)"/>
    <property type="match status" value="1"/>
</dbReference>
<feature type="domain" description="FATC" evidence="10">
    <location>
        <begin position="431"/>
        <end position="463"/>
    </location>
</feature>
<name>A0A0K0DB02_ANGCA</name>
<dbReference type="InterPro" id="IPR018936">
    <property type="entry name" value="PI3/4_kinase_CS"/>
</dbReference>
<sequence>MVVKLIIAYPFHVLHTVLMYKFDEVTFNFVRSNFYKSARARLHQIIEDMIAAHIAYIQFATLKISDTQFFKKISGVKTGILFLCISQQFCRTGFFFYSHVLLTSVKIGNAGDYSGHEIVMWDTMDPTCTRADGLSSPKVLRAKGSDGKWYKLIWKNEDVRQDCLVEQLFSVVISNLRMSLATYGDFDFLIQVIPLNSKCGIIEFCQGTISLKELLCGLDLAGGLHAKAEPRDKKALQIRTILKDVAKMPVNQASMCHRVFEIYWTCRHFFYHHCRSVNQWTSMIDNYRRSLAQWSIATYVVGLGDRHLSNILFEIDTCKLVHIDLGMILEYSKRTLPIPERVPFRLTRDLLDPILIEGIGGRLLEEAVCAMQLLRENNSKVILGLASVLLRETITNFEEVESNNGDRPSFVSETAIARLRDKLSGTDDTFVQQDVQHQVRRLFTEATNVDNISRMFIGWMGFV</sequence>
<dbReference type="WBParaSite" id="ACAC_0000753601-mRNA-1">
    <property type="protein sequence ID" value="ACAC_0000753601-mRNA-1"/>
    <property type="gene ID" value="ACAC_0000753601"/>
</dbReference>
<dbReference type="PANTHER" id="PTHR37079:SF4">
    <property type="entry name" value="SERINE_THREONINE-PROTEIN KINASE ATM"/>
    <property type="match status" value="1"/>
</dbReference>
<keyword evidence="8" id="KW-0539">Nucleus</keyword>
<dbReference type="PANTHER" id="PTHR37079">
    <property type="entry name" value="SERINE/THREONINE-PROTEIN KINASE ATM"/>
    <property type="match status" value="1"/>
</dbReference>
<dbReference type="Pfam" id="PF00454">
    <property type="entry name" value="PI3_PI4_kinase"/>
    <property type="match status" value="1"/>
</dbReference>
<evidence type="ECO:0000256" key="3">
    <source>
        <dbReference type="ARBA" id="ARBA00022679"/>
    </source>
</evidence>
<dbReference type="PROSITE" id="PS00916">
    <property type="entry name" value="PI3_4_KINASE_2"/>
    <property type="match status" value="1"/>
</dbReference>
<feature type="domain" description="PI3K/PI4K catalytic" evidence="9">
    <location>
        <begin position="124"/>
        <end position="444"/>
    </location>
</feature>
<evidence type="ECO:0000259" key="9">
    <source>
        <dbReference type="PROSITE" id="PS50290"/>
    </source>
</evidence>
<dbReference type="SMART" id="SM00146">
    <property type="entry name" value="PI3Kc"/>
    <property type="match status" value="1"/>
</dbReference>
<dbReference type="GO" id="GO:0005634">
    <property type="term" value="C:nucleus"/>
    <property type="evidence" value="ECO:0007669"/>
    <property type="project" value="UniProtKB-SubCell"/>
</dbReference>
<dbReference type="InterPro" id="IPR000403">
    <property type="entry name" value="PI3/4_kinase_cat_dom"/>
</dbReference>
<keyword evidence="7" id="KW-0067">ATP-binding</keyword>
<dbReference type="Proteomes" id="UP000035642">
    <property type="component" value="Unassembled WGS sequence"/>
</dbReference>
<organism evidence="11 12">
    <name type="scientific">Angiostrongylus cantonensis</name>
    <name type="common">Rat lungworm</name>
    <dbReference type="NCBI Taxonomy" id="6313"/>
    <lineage>
        <taxon>Eukaryota</taxon>
        <taxon>Metazoa</taxon>
        <taxon>Ecdysozoa</taxon>
        <taxon>Nematoda</taxon>
        <taxon>Chromadorea</taxon>
        <taxon>Rhabditida</taxon>
        <taxon>Rhabditina</taxon>
        <taxon>Rhabditomorpha</taxon>
        <taxon>Strongyloidea</taxon>
        <taxon>Metastrongylidae</taxon>
        <taxon>Angiostrongylus</taxon>
    </lineage>
</organism>
<dbReference type="InterPro" id="IPR003152">
    <property type="entry name" value="FATC_dom"/>
</dbReference>
<keyword evidence="4" id="KW-0547">Nucleotide-binding</keyword>
<evidence type="ECO:0000256" key="7">
    <source>
        <dbReference type="ARBA" id="ARBA00022840"/>
    </source>
</evidence>
<keyword evidence="11" id="KW-1185">Reference proteome</keyword>
<keyword evidence="3" id="KW-0808">Transferase</keyword>
<dbReference type="PROSITE" id="PS50290">
    <property type="entry name" value="PI3_4_KINASE_3"/>
    <property type="match status" value="1"/>
</dbReference>
<dbReference type="InterPro" id="IPR011009">
    <property type="entry name" value="Kinase-like_dom_sf"/>
</dbReference>
<dbReference type="EC" id="2.7.11.1" evidence="2"/>
<evidence type="ECO:0000256" key="8">
    <source>
        <dbReference type="ARBA" id="ARBA00023242"/>
    </source>
</evidence>
<dbReference type="GO" id="GO:0005524">
    <property type="term" value="F:ATP binding"/>
    <property type="evidence" value="ECO:0007669"/>
    <property type="project" value="UniProtKB-KW"/>
</dbReference>
<dbReference type="Gene3D" id="1.10.1070.11">
    <property type="entry name" value="Phosphatidylinositol 3-/4-kinase, catalytic domain"/>
    <property type="match status" value="1"/>
</dbReference>
<evidence type="ECO:0000259" key="10">
    <source>
        <dbReference type="PROSITE" id="PS51190"/>
    </source>
</evidence>
<dbReference type="GO" id="GO:0004674">
    <property type="term" value="F:protein serine/threonine kinase activity"/>
    <property type="evidence" value="ECO:0007669"/>
    <property type="project" value="UniProtKB-EC"/>
</dbReference>
<dbReference type="PROSITE" id="PS51190">
    <property type="entry name" value="FATC"/>
    <property type="match status" value="1"/>
</dbReference>
<evidence type="ECO:0000256" key="6">
    <source>
        <dbReference type="ARBA" id="ARBA00022777"/>
    </source>
</evidence>
<dbReference type="InterPro" id="IPR036940">
    <property type="entry name" value="PI3/4_kinase_cat_sf"/>
</dbReference>
<dbReference type="Pfam" id="PF02260">
    <property type="entry name" value="FATC"/>
    <property type="match status" value="1"/>
</dbReference>
<dbReference type="GO" id="GO:0006974">
    <property type="term" value="P:DNA damage response"/>
    <property type="evidence" value="ECO:0007669"/>
    <property type="project" value="UniProtKB-KW"/>
</dbReference>
<evidence type="ECO:0000313" key="11">
    <source>
        <dbReference type="Proteomes" id="UP000035642"/>
    </source>
</evidence>
<evidence type="ECO:0000313" key="12">
    <source>
        <dbReference type="WBParaSite" id="ACAC_0000753601-mRNA-1"/>
    </source>
</evidence>
<evidence type="ECO:0000256" key="4">
    <source>
        <dbReference type="ARBA" id="ARBA00022741"/>
    </source>
</evidence>